<reference evidence="2" key="2">
    <citation type="submission" date="2025-08" db="UniProtKB">
        <authorList>
            <consortium name="RefSeq"/>
        </authorList>
    </citation>
    <scope>IDENTIFICATION</scope>
    <source>
        <tissue evidence="2">Leaf</tissue>
    </source>
</reference>
<gene>
    <name evidence="2" type="primary">LOC130495770</name>
</gene>
<protein>
    <submittedName>
        <fullName evidence="2">Uncharacterized protein LOC130495770</fullName>
    </submittedName>
</protein>
<accession>A0A9W3BV65</accession>
<dbReference type="AlphaFoldDB" id="A0A9W3BV65"/>
<reference evidence="1" key="1">
    <citation type="journal article" date="2019" name="Database">
        <title>The radish genome database (RadishGD): an integrated information resource for radish genomics.</title>
        <authorList>
            <person name="Yu H.J."/>
            <person name="Baek S."/>
            <person name="Lee Y.J."/>
            <person name="Cho A."/>
            <person name="Mun J.H."/>
        </authorList>
    </citation>
    <scope>NUCLEOTIDE SEQUENCE [LARGE SCALE GENOMIC DNA]</scope>
    <source>
        <strain evidence="1">cv. WK10039</strain>
    </source>
</reference>
<keyword evidence="1" id="KW-1185">Reference proteome</keyword>
<organism evidence="1 2">
    <name type="scientific">Raphanus sativus</name>
    <name type="common">Radish</name>
    <name type="synonym">Raphanus raphanistrum var. sativus</name>
    <dbReference type="NCBI Taxonomy" id="3726"/>
    <lineage>
        <taxon>Eukaryota</taxon>
        <taxon>Viridiplantae</taxon>
        <taxon>Streptophyta</taxon>
        <taxon>Embryophyta</taxon>
        <taxon>Tracheophyta</taxon>
        <taxon>Spermatophyta</taxon>
        <taxon>Magnoliopsida</taxon>
        <taxon>eudicotyledons</taxon>
        <taxon>Gunneridae</taxon>
        <taxon>Pentapetalae</taxon>
        <taxon>rosids</taxon>
        <taxon>malvids</taxon>
        <taxon>Brassicales</taxon>
        <taxon>Brassicaceae</taxon>
        <taxon>Brassiceae</taxon>
        <taxon>Raphanus</taxon>
    </lineage>
</organism>
<dbReference type="KEGG" id="rsz:130495770"/>
<proteinExistence type="predicted"/>
<name>A0A9W3BV65_RAPSA</name>
<dbReference type="Proteomes" id="UP000504610">
    <property type="component" value="Chromosome 6"/>
</dbReference>
<dbReference type="GeneID" id="130495770"/>
<dbReference type="OrthoDB" id="1099364at2759"/>
<dbReference type="RefSeq" id="XP_056843255.1">
    <property type="nucleotide sequence ID" value="XM_056987275.1"/>
</dbReference>
<evidence type="ECO:0000313" key="1">
    <source>
        <dbReference type="Proteomes" id="UP000504610"/>
    </source>
</evidence>
<evidence type="ECO:0000313" key="2">
    <source>
        <dbReference type="RefSeq" id="XP_056843255.1"/>
    </source>
</evidence>
<sequence>MTERETYVKMTVAHAKAMEANNKFVATLEKRLQDVSRSDEILEIKKVVRELKLSLKLAQERKRANTDRLTAADELENQAVFLKVRLRVTENKRKLALEQVSFIEL</sequence>